<reference evidence="2 3" key="1">
    <citation type="journal article" date="2018" name="Genome Res.">
        <title>The genomic architecture and molecular evolution of ant odorant receptors.</title>
        <authorList>
            <person name="McKenzie S.K."/>
            <person name="Kronauer D.J.C."/>
        </authorList>
    </citation>
    <scope>NUCLEOTIDE SEQUENCE [LARGE SCALE GENOMIC DNA]</scope>
    <source>
        <strain evidence="2">Clonal line C1</strain>
    </source>
</reference>
<gene>
    <name evidence="2" type="ORF">DMN91_003144</name>
</gene>
<evidence type="ECO:0000313" key="3">
    <source>
        <dbReference type="Proteomes" id="UP000279307"/>
    </source>
</evidence>
<accession>A0A3L8DXN1</accession>
<feature type="compositionally biased region" description="Basic and acidic residues" evidence="1">
    <location>
        <begin position="409"/>
        <end position="426"/>
    </location>
</feature>
<evidence type="ECO:0000256" key="1">
    <source>
        <dbReference type="SAM" id="MobiDB-lite"/>
    </source>
</evidence>
<dbReference type="EMBL" id="QOIP01000003">
    <property type="protein sequence ID" value="RLU25052.1"/>
    <property type="molecule type" value="Genomic_DNA"/>
</dbReference>
<feature type="region of interest" description="Disordered" evidence="1">
    <location>
        <begin position="130"/>
        <end position="169"/>
    </location>
</feature>
<evidence type="ECO:0000313" key="2">
    <source>
        <dbReference type="EMBL" id="RLU25052.1"/>
    </source>
</evidence>
<comment type="caution">
    <text evidence="2">The sequence shown here is derived from an EMBL/GenBank/DDBJ whole genome shotgun (WGS) entry which is preliminary data.</text>
</comment>
<organism evidence="2 3">
    <name type="scientific">Ooceraea biroi</name>
    <name type="common">Clonal raider ant</name>
    <name type="synonym">Cerapachys biroi</name>
    <dbReference type="NCBI Taxonomy" id="2015173"/>
    <lineage>
        <taxon>Eukaryota</taxon>
        <taxon>Metazoa</taxon>
        <taxon>Ecdysozoa</taxon>
        <taxon>Arthropoda</taxon>
        <taxon>Hexapoda</taxon>
        <taxon>Insecta</taxon>
        <taxon>Pterygota</taxon>
        <taxon>Neoptera</taxon>
        <taxon>Endopterygota</taxon>
        <taxon>Hymenoptera</taxon>
        <taxon>Apocrita</taxon>
        <taxon>Aculeata</taxon>
        <taxon>Formicoidea</taxon>
        <taxon>Formicidae</taxon>
        <taxon>Dorylinae</taxon>
        <taxon>Ooceraea</taxon>
    </lineage>
</organism>
<protein>
    <submittedName>
        <fullName evidence="2">Uncharacterized protein</fullName>
    </submittedName>
</protein>
<proteinExistence type="predicted"/>
<feature type="region of interest" description="Disordered" evidence="1">
    <location>
        <begin position="73"/>
        <end position="98"/>
    </location>
</feature>
<sequence>MTPQRIRGRGVRRTRVWVFAGVGAAQVECVQSGRHGERREHAVMTPGPEGAVELRHKGSKQPPLQAARRAMGRRQTTVTPESEGLSDILGPGQQRKRGRVPEGLRTCQCRCLGMTLVLAERACQETGELAEGGGEGLRADPRELSSARQVTNTREISREEGDRPGCRGRVREFAPEPEHAGVQDPVCLSPRDATMDVGGAGRTGHASGRLSQGRHYAVLRGSLRHRWTPRRWRLVVGHGGEVNRTTWLFQWAAPHLGAERALPEDRGRMAPQPKPRSGANTAAIGITCPKDALGNVDHSAGGSNLADLTPEILGVAPSRRLCLGDSRCWLPLDGLGPLSVPGQACGRMSIMAGPTAFHLDHPIGWRTGRALALTGEAQGTPALPRVREEFVAAFRDRRRGGLAPSNNDPFRKKAEAETERQARRGLEPAMDVSGGPGPQVSLNRARRAQDLFLPEAWWADALGVAAEPHRVPVGHPHWVTDRRGSSRGECVNIARGPGHEDFKQSGALGWVDVRADPGRLGGAFWAFVGLSTGSEHLRALAGESSLIWLWPSAAHECEVEVWISGAAESRRRQKRLRKSAAMEKRIGDMRRAIRSPHLEGLEIDVCGGGAAGGAIMDKSAVWQG</sequence>
<dbReference type="AlphaFoldDB" id="A0A3L8DXN1"/>
<dbReference type="Proteomes" id="UP000279307">
    <property type="component" value="Chromosome 3"/>
</dbReference>
<name>A0A3L8DXN1_OOCBI</name>
<feature type="compositionally biased region" description="Basic and acidic residues" evidence="1">
    <location>
        <begin position="155"/>
        <end position="169"/>
    </location>
</feature>
<feature type="region of interest" description="Disordered" evidence="1">
    <location>
        <begin position="400"/>
        <end position="438"/>
    </location>
</feature>